<reference evidence="18" key="1">
    <citation type="journal article" date="2012" name="J. Microbiol. Biotechnol.">
        <title>Ramlibacter ginsenosidimutans sp. nov., with ginsenoside-converting activity.</title>
        <authorList>
            <person name="Wang L."/>
            <person name="An D.S."/>
            <person name="Kim S.G."/>
            <person name="Jin F.X."/>
            <person name="Kim S.C."/>
            <person name="Lee S.T."/>
            <person name="Im W.T."/>
        </authorList>
    </citation>
    <scope>NUCLEOTIDE SEQUENCE</scope>
    <source>
        <strain evidence="18">KACC 17527</strain>
    </source>
</reference>
<dbReference type="Gene3D" id="1.20.120.620">
    <property type="entry name" value="Backbone structure of the membrane domain of e. Coli histidine kinase receptor kdpd"/>
    <property type="match status" value="1"/>
</dbReference>
<evidence type="ECO:0000313" key="19">
    <source>
        <dbReference type="Proteomes" id="UP000630528"/>
    </source>
</evidence>
<comment type="subcellular location">
    <subcellularLocation>
        <location evidence="2">Cell inner membrane</location>
        <topology evidence="2">Multi-pass membrane protein</topology>
    </subcellularLocation>
</comment>
<dbReference type="InterPro" id="IPR000700">
    <property type="entry name" value="PAS-assoc_C"/>
</dbReference>
<dbReference type="InterPro" id="IPR003594">
    <property type="entry name" value="HATPase_dom"/>
</dbReference>
<dbReference type="NCBIfam" id="TIGR00229">
    <property type="entry name" value="sensory_box"/>
    <property type="match status" value="1"/>
</dbReference>
<keyword evidence="7" id="KW-0547">Nucleotide-binding</keyword>
<feature type="domain" description="Histidine kinase" evidence="15">
    <location>
        <begin position="250"/>
        <end position="466"/>
    </location>
</feature>
<dbReference type="Gene3D" id="1.10.287.130">
    <property type="match status" value="1"/>
</dbReference>
<dbReference type="RefSeq" id="WP_201177807.1">
    <property type="nucleotide sequence ID" value="NZ_JAEPWM010000017.1"/>
</dbReference>
<dbReference type="InterPro" id="IPR035965">
    <property type="entry name" value="PAS-like_dom_sf"/>
</dbReference>
<keyword evidence="5" id="KW-0808">Transferase</keyword>
<dbReference type="InterPro" id="IPR000014">
    <property type="entry name" value="PAS"/>
</dbReference>
<evidence type="ECO:0000256" key="8">
    <source>
        <dbReference type="ARBA" id="ARBA00022777"/>
    </source>
</evidence>
<evidence type="ECO:0000256" key="11">
    <source>
        <dbReference type="ARBA" id="ARBA00023012"/>
    </source>
</evidence>
<keyword evidence="6 14" id="KW-0812">Transmembrane</keyword>
<dbReference type="SMART" id="SM00448">
    <property type="entry name" value="REC"/>
    <property type="match status" value="1"/>
</dbReference>
<dbReference type="GO" id="GO:0005524">
    <property type="term" value="F:ATP binding"/>
    <property type="evidence" value="ECO:0007669"/>
    <property type="project" value="UniProtKB-KW"/>
</dbReference>
<dbReference type="Pfam" id="PF13493">
    <property type="entry name" value="DUF4118"/>
    <property type="match status" value="1"/>
</dbReference>
<keyword evidence="9" id="KW-0067">ATP-binding</keyword>
<dbReference type="Gene3D" id="3.30.565.10">
    <property type="entry name" value="Histidine kinase-like ATPase, C-terminal domain"/>
    <property type="match status" value="1"/>
</dbReference>
<evidence type="ECO:0000256" key="5">
    <source>
        <dbReference type="ARBA" id="ARBA00022679"/>
    </source>
</evidence>
<dbReference type="SUPFAM" id="SSF55785">
    <property type="entry name" value="PYP-like sensor domain (PAS domain)"/>
    <property type="match status" value="1"/>
</dbReference>
<feature type="domain" description="Response regulatory" evidence="16">
    <location>
        <begin position="488"/>
        <end position="604"/>
    </location>
</feature>
<keyword evidence="19" id="KW-1185">Reference proteome</keyword>
<keyword evidence="8" id="KW-0418">Kinase</keyword>
<comment type="caution">
    <text evidence="18">The sequence shown here is derived from an EMBL/GenBank/DDBJ whole genome shotgun (WGS) entry which is preliminary data.</text>
</comment>
<dbReference type="InterPro" id="IPR003661">
    <property type="entry name" value="HisK_dim/P_dom"/>
</dbReference>
<keyword evidence="4 13" id="KW-0597">Phosphoprotein</keyword>
<protein>
    <recommendedName>
        <fullName evidence="3">histidine kinase</fullName>
        <ecNumber evidence="3">2.7.13.3</ecNumber>
    </recommendedName>
</protein>
<dbReference type="InterPro" id="IPR013655">
    <property type="entry name" value="PAS_fold_3"/>
</dbReference>
<evidence type="ECO:0000256" key="7">
    <source>
        <dbReference type="ARBA" id="ARBA00022741"/>
    </source>
</evidence>
<dbReference type="Pfam" id="PF00512">
    <property type="entry name" value="HisKA"/>
    <property type="match status" value="1"/>
</dbReference>
<dbReference type="PROSITE" id="PS50110">
    <property type="entry name" value="RESPONSE_REGULATORY"/>
    <property type="match status" value="1"/>
</dbReference>
<evidence type="ECO:0000313" key="18">
    <source>
        <dbReference type="EMBL" id="MBK6009310.1"/>
    </source>
</evidence>
<comment type="catalytic activity">
    <reaction evidence="1">
        <text>ATP + protein L-histidine = ADP + protein N-phospho-L-histidine.</text>
        <dbReference type="EC" id="2.7.13.3"/>
    </reaction>
</comment>
<dbReference type="InterPro" id="IPR004358">
    <property type="entry name" value="Sig_transdc_His_kin-like_C"/>
</dbReference>
<dbReference type="InterPro" id="IPR036097">
    <property type="entry name" value="HisK_dim/P_sf"/>
</dbReference>
<feature type="modified residue" description="4-aspartylphosphate" evidence="13">
    <location>
        <position position="537"/>
    </location>
</feature>
<evidence type="ECO:0000259" key="17">
    <source>
        <dbReference type="PROSITE" id="PS50113"/>
    </source>
</evidence>
<dbReference type="PRINTS" id="PR00344">
    <property type="entry name" value="BCTRLSENSOR"/>
</dbReference>
<reference evidence="18" key="2">
    <citation type="submission" date="2021-01" db="EMBL/GenBank/DDBJ databases">
        <authorList>
            <person name="Kang M."/>
        </authorList>
    </citation>
    <scope>NUCLEOTIDE SEQUENCE</scope>
    <source>
        <strain evidence="18">KACC 17527</strain>
    </source>
</reference>
<dbReference type="SMART" id="SM00387">
    <property type="entry name" value="HATPase_c"/>
    <property type="match status" value="1"/>
</dbReference>
<dbReference type="GO" id="GO:0005886">
    <property type="term" value="C:plasma membrane"/>
    <property type="evidence" value="ECO:0007669"/>
    <property type="project" value="UniProtKB-SubCell"/>
</dbReference>
<dbReference type="SUPFAM" id="SSF55874">
    <property type="entry name" value="ATPase domain of HSP90 chaperone/DNA topoisomerase II/histidine kinase"/>
    <property type="match status" value="1"/>
</dbReference>
<dbReference type="Pfam" id="PF00072">
    <property type="entry name" value="Response_reg"/>
    <property type="match status" value="1"/>
</dbReference>
<dbReference type="FunFam" id="3.30.565.10:FF:000006">
    <property type="entry name" value="Sensor histidine kinase WalK"/>
    <property type="match status" value="1"/>
</dbReference>
<dbReference type="CDD" id="cd00082">
    <property type="entry name" value="HisKA"/>
    <property type="match status" value="1"/>
</dbReference>
<dbReference type="SUPFAM" id="SSF47384">
    <property type="entry name" value="Homodimeric domain of signal transducing histidine kinase"/>
    <property type="match status" value="1"/>
</dbReference>
<dbReference type="InterPro" id="IPR036890">
    <property type="entry name" value="HATPase_C_sf"/>
</dbReference>
<keyword evidence="11" id="KW-0902">Two-component regulatory system</keyword>
<dbReference type="Pfam" id="PF02518">
    <property type="entry name" value="HATPase_c"/>
    <property type="match status" value="1"/>
</dbReference>
<dbReference type="InterPro" id="IPR038318">
    <property type="entry name" value="KdpD_sf"/>
</dbReference>
<organism evidence="18 19">
    <name type="scientific">Ramlibacter ginsenosidimutans</name>
    <dbReference type="NCBI Taxonomy" id="502333"/>
    <lineage>
        <taxon>Bacteria</taxon>
        <taxon>Pseudomonadati</taxon>
        <taxon>Pseudomonadota</taxon>
        <taxon>Betaproteobacteria</taxon>
        <taxon>Burkholderiales</taxon>
        <taxon>Comamonadaceae</taxon>
        <taxon>Ramlibacter</taxon>
    </lineage>
</organism>
<dbReference type="Proteomes" id="UP000630528">
    <property type="component" value="Unassembled WGS sequence"/>
</dbReference>
<dbReference type="EC" id="2.7.13.3" evidence="3"/>
<dbReference type="Pfam" id="PF08447">
    <property type="entry name" value="PAS_3"/>
    <property type="match status" value="1"/>
</dbReference>
<evidence type="ECO:0000256" key="4">
    <source>
        <dbReference type="ARBA" id="ARBA00022553"/>
    </source>
</evidence>
<dbReference type="Gene3D" id="3.30.450.20">
    <property type="entry name" value="PAS domain"/>
    <property type="match status" value="1"/>
</dbReference>
<dbReference type="Gene3D" id="3.40.50.2300">
    <property type="match status" value="1"/>
</dbReference>
<dbReference type="InterPro" id="IPR005467">
    <property type="entry name" value="His_kinase_dom"/>
</dbReference>
<dbReference type="GO" id="GO:0000155">
    <property type="term" value="F:phosphorelay sensor kinase activity"/>
    <property type="evidence" value="ECO:0007669"/>
    <property type="project" value="InterPro"/>
</dbReference>
<accession>A0A934U0S4</accession>
<evidence type="ECO:0000256" key="9">
    <source>
        <dbReference type="ARBA" id="ARBA00022840"/>
    </source>
</evidence>
<dbReference type="AlphaFoldDB" id="A0A934U0S4"/>
<evidence type="ECO:0000256" key="3">
    <source>
        <dbReference type="ARBA" id="ARBA00012438"/>
    </source>
</evidence>
<evidence type="ECO:0000256" key="1">
    <source>
        <dbReference type="ARBA" id="ARBA00000085"/>
    </source>
</evidence>
<evidence type="ECO:0000259" key="15">
    <source>
        <dbReference type="PROSITE" id="PS50109"/>
    </source>
</evidence>
<dbReference type="PANTHER" id="PTHR43547:SF2">
    <property type="entry name" value="HYBRID SIGNAL TRANSDUCTION HISTIDINE KINASE C"/>
    <property type="match status" value="1"/>
</dbReference>
<dbReference type="InterPro" id="IPR001789">
    <property type="entry name" value="Sig_transdc_resp-reg_receiver"/>
</dbReference>
<dbReference type="InterPro" id="IPR011006">
    <property type="entry name" value="CheY-like_superfamily"/>
</dbReference>
<evidence type="ECO:0000259" key="16">
    <source>
        <dbReference type="PROSITE" id="PS50110"/>
    </source>
</evidence>
<dbReference type="CDD" id="cd17580">
    <property type="entry name" value="REC_2_DhkD-like"/>
    <property type="match status" value="1"/>
</dbReference>
<dbReference type="SMART" id="SM00388">
    <property type="entry name" value="HisKA"/>
    <property type="match status" value="1"/>
</dbReference>
<name>A0A934U0S4_9BURK</name>
<dbReference type="PANTHER" id="PTHR43547">
    <property type="entry name" value="TWO-COMPONENT HISTIDINE KINASE"/>
    <property type="match status" value="1"/>
</dbReference>
<keyword evidence="12 14" id="KW-0472">Membrane</keyword>
<evidence type="ECO:0000256" key="6">
    <source>
        <dbReference type="ARBA" id="ARBA00022692"/>
    </source>
</evidence>
<evidence type="ECO:0000256" key="13">
    <source>
        <dbReference type="PROSITE-ProRule" id="PRU00169"/>
    </source>
</evidence>
<sequence>MISARWKAWLFAFAAFAAATLLNVLIQPVLGYRSPLLPYFPALVLTGFFAGAAPGLALLLVTMPALAYFNMAPRHSFAVPSSADLLLLALFAVAGGMVLAVSAWARSLVREGRENRRHLNMALAAGRMAAWEWDVTTDEVRLSDGARALFGTTWTHMRDAWRVSHPDDVLRIKGVMETALREGTDYSFVSRMQRADTGELRWVQTHGHVHRGEQGRAVRVTGITADVTNLRAAQEQLRREGERKDAFLATLAHELRNPMAPIRYAVALLRDDAPPGVREQARAIIARQSAHMARLLDDLLDMSRITRNAITLQREVFDLRAAAQLAADNVRPLCAEMAHRLTLQLPDTPVLVNGDPTRLQQVLGNLLDNAAKYTDRGGQILLAVTRDEQYAVVRVQDSGIGIAPQDQAQVFELFTQLQQPGRGRGGLGIGLAVVKQLVELHGGGITVASEGAGRGSEFTMRLPLARLPDAPVHGSDAPPVALPGQQRSVLVVDDNRDTADTLAGILQAQGFVVTTGYDGAGALRAFDSAQPEIVLLDLGLPDMSGNDVAAIIRSRSAGARPVLVAITGWGQEEDRRKTREAGFDLHLVKPVDPRELQARIAELIAQRAAA</sequence>
<feature type="transmembrane region" description="Helical" evidence="14">
    <location>
        <begin position="47"/>
        <end position="71"/>
    </location>
</feature>
<dbReference type="PROSITE" id="PS50109">
    <property type="entry name" value="HIS_KIN"/>
    <property type="match status" value="1"/>
</dbReference>
<evidence type="ECO:0000256" key="2">
    <source>
        <dbReference type="ARBA" id="ARBA00004429"/>
    </source>
</evidence>
<feature type="domain" description="PAC" evidence="17">
    <location>
        <begin position="186"/>
        <end position="239"/>
    </location>
</feature>
<dbReference type="EMBL" id="JAEPWM010000017">
    <property type="protein sequence ID" value="MBK6009310.1"/>
    <property type="molecule type" value="Genomic_DNA"/>
</dbReference>
<gene>
    <name evidence="18" type="ORF">JJB11_24695</name>
</gene>
<keyword evidence="10 14" id="KW-1133">Transmembrane helix</keyword>
<evidence type="ECO:0000256" key="12">
    <source>
        <dbReference type="ARBA" id="ARBA00023136"/>
    </source>
</evidence>
<evidence type="ECO:0000256" key="10">
    <source>
        <dbReference type="ARBA" id="ARBA00022989"/>
    </source>
</evidence>
<dbReference type="SUPFAM" id="SSF52172">
    <property type="entry name" value="CheY-like"/>
    <property type="match status" value="1"/>
</dbReference>
<dbReference type="PROSITE" id="PS50113">
    <property type="entry name" value="PAC"/>
    <property type="match status" value="1"/>
</dbReference>
<proteinExistence type="predicted"/>
<feature type="transmembrane region" description="Helical" evidence="14">
    <location>
        <begin position="83"/>
        <end position="105"/>
    </location>
</feature>
<dbReference type="InterPro" id="IPR025201">
    <property type="entry name" value="KdpD_TM"/>
</dbReference>
<evidence type="ECO:0000256" key="14">
    <source>
        <dbReference type="SAM" id="Phobius"/>
    </source>
</evidence>